<keyword evidence="3" id="KW-1185">Reference proteome</keyword>
<protein>
    <submittedName>
        <fullName evidence="2">Uncharacterized protein</fullName>
    </submittedName>
</protein>
<sequence length="108" mass="10882">MMQRSNHGGVYEQTGVLTPEIKSTASSSRQEDPECSNGVTVSGRGVVAPGYIPATFFSRCSSSSAVCGAEVLMAGISSCTSVGSMLSSGASSVSLLATGLLSGSAWPR</sequence>
<reference evidence="2 3" key="1">
    <citation type="submission" date="2019-03" db="EMBL/GenBank/DDBJ databases">
        <title>First draft genome of Liparis tanakae, snailfish: a comprehensive survey of snailfish specific genes.</title>
        <authorList>
            <person name="Kim W."/>
            <person name="Song I."/>
            <person name="Jeong J.-H."/>
            <person name="Kim D."/>
            <person name="Kim S."/>
            <person name="Ryu S."/>
            <person name="Song J.Y."/>
            <person name="Lee S.K."/>
        </authorList>
    </citation>
    <scope>NUCLEOTIDE SEQUENCE [LARGE SCALE GENOMIC DNA]</scope>
    <source>
        <tissue evidence="2">Muscle</tissue>
    </source>
</reference>
<dbReference type="AlphaFoldDB" id="A0A4Z2F1E5"/>
<gene>
    <name evidence="2" type="ORF">EYF80_055536</name>
</gene>
<feature type="region of interest" description="Disordered" evidence="1">
    <location>
        <begin position="1"/>
        <end position="38"/>
    </location>
</feature>
<evidence type="ECO:0000313" key="3">
    <source>
        <dbReference type="Proteomes" id="UP000314294"/>
    </source>
</evidence>
<name>A0A4Z2F1E5_9TELE</name>
<organism evidence="2 3">
    <name type="scientific">Liparis tanakae</name>
    <name type="common">Tanaka's snailfish</name>
    <dbReference type="NCBI Taxonomy" id="230148"/>
    <lineage>
        <taxon>Eukaryota</taxon>
        <taxon>Metazoa</taxon>
        <taxon>Chordata</taxon>
        <taxon>Craniata</taxon>
        <taxon>Vertebrata</taxon>
        <taxon>Euteleostomi</taxon>
        <taxon>Actinopterygii</taxon>
        <taxon>Neopterygii</taxon>
        <taxon>Teleostei</taxon>
        <taxon>Neoteleostei</taxon>
        <taxon>Acanthomorphata</taxon>
        <taxon>Eupercaria</taxon>
        <taxon>Perciformes</taxon>
        <taxon>Cottioidei</taxon>
        <taxon>Cottales</taxon>
        <taxon>Liparidae</taxon>
        <taxon>Liparis</taxon>
    </lineage>
</organism>
<comment type="caution">
    <text evidence="2">The sequence shown here is derived from an EMBL/GenBank/DDBJ whole genome shotgun (WGS) entry which is preliminary data.</text>
</comment>
<dbReference type="EMBL" id="SRLO01001995">
    <property type="protein sequence ID" value="TNN34302.1"/>
    <property type="molecule type" value="Genomic_DNA"/>
</dbReference>
<proteinExistence type="predicted"/>
<evidence type="ECO:0000256" key="1">
    <source>
        <dbReference type="SAM" id="MobiDB-lite"/>
    </source>
</evidence>
<evidence type="ECO:0000313" key="2">
    <source>
        <dbReference type="EMBL" id="TNN34302.1"/>
    </source>
</evidence>
<dbReference type="Proteomes" id="UP000314294">
    <property type="component" value="Unassembled WGS sequence"/>
</dbReference>
<accession>A0A4Z2F1E5</accession>